<dbReference type="Proteomes" id="UP000583929">
    <property type="component" value="Unassembled WGS sequence"/>
</dbReference>
<evidence type="ECO:0000313" key="2">
    <source>
        <dbReference type="EMBL" id="KAF4357578.1"/>
    </source>
</evidence>
<proteinExistence type="predicted"/>
<dbReference type="Gene3D" id="3.30.420.10">
    <property type="entry name" value="Ribonuclease H-like superfamily/Ribonuclease H"/>
    <property type="match status" value="1"/>
</dbReference>
<gene>
    <name evidence="2" type="ORF">G4B88_024108</name>
</gene>
<reference evidence="2 3" key="1">
    <citation type="journal article" date="2020" name="bioRxiv">
        <title>Sequence and annotation of 42 cannabis genomes reveals extensive copy number variation in cannabinoid synthesis and pathogen resistance genes.</title>
        <authorList>
            <person name="Mckernan K.J."/>
            <person name="Helbert Y."/>
            <person name="Kane L.T."/>
            <person name="Ebling H."/>
            <person name="Zhang L."/>
            <person name="Liu B."/>
            <person name="Eaton Z."/>
            <person name="Mclaughlin S."/>
            <person name="Kingan S."/>
            <person name="Baybayan P."/>
            <person name="Concepcion G."/>
            <person name="Jordan M."/>
            <person name="Riva A."/>
            <person name="Barbazuk W."/>
            <person name="Harkins T."/>
        </authorList>
    </citation>
    <scope>NUCLEOTIDE SEQUENCE [LARGE SCALE GENOMIC DNA]</scope>
    <source>
        <strain evidence="3">cv. Jamaican Lion 4</strain>
        <tissue evidence="2">Leaf</tissue>
    </source>
</reference>
<dbReference type="EMBL" id="JAATIQ010000402">
    <property type="protein sequence ID" value="KAF4357578.1"/>
    <property type="molecule type" value="Genomic_DNA"/>
</dbReference>
<sequence>MPYSKFPLIRLSTIASFDGITTLDYKEAQHFNACTEPPNTERMQGTTGSYTITPAFFPDSLGVAIISIPKSGASTPIYVEAQALVEGLNWYMAIHLQLSLIVSDCYQLILKVKSSWKDNSALSSLVELICQSLSYFHNVSLHMTDNREAHQNATEALLRDKDFI</sequence>
<evidence type="ECO:0000313" key="3">
    <source>
        <dbReference type="Proteomes" id="UP000583929"/>
    </source>
</evidence>
<name>A0A7J6EGJ5_CANSA</name>
<dbReference type="InterPro" id="IPR036397">
    <property type="entry name" value="RNaseH_sf"/>
</dbReference>
<accession>A0A7J6EGJ5</accession>
<dbReference type="AlphaFoldDB" id="A0A7J6EGJ5"/>
<keyword evidence="3" id="KW-1185">Reference proteome</keyword>
<evidence type="ECO:0000259" key="1">
    <source>
        <dbReference type="Pfam" id="PF13456"/>
    </source>
</evidence>
<organism evidence="2 3">
    <name type="scientific">Cannabis sativa</name>
    <name type="common">Hemp</name>
    <name type="synonym">Marijuana</name>
    <dbReference type="NCBI Taxonomy" id="3483"/>
    <lineage>
        <taxon>Eukaryota</taxon>
        <taxon>Viridiplantae</taxon>
        <taxon>Streptophyta</taxon>
        <taxon>Embryophyta</taxon>
        <taxon>Tracheophyta</taxon>
        <taxon>Spermatophyta</taxon>
        <taxon>Magnoliopsida</taxon>
        <taxon>eudicotyledons</taxon>
        <taxon>Gunneridae</taxon>
        <taxon>Pentapetalae</taxon>
        <taxon>rosids</taxon>
        <taxon>fabids</taxon>
        <taxon>Rosales</taxon>
        <taxon>Cannabaceae</taxon>
        <taxon>Cannabis</taxon>
    </lineage>
</organism>
<dbReference type="GO" id="GO:0004523">
    <property type="term" value="F:RNA-DNA hybrid ribonuclease activity"/>
    <property type="evidence" value="ECO:0007669"/>
    <property type="project" value="InterPro"/>
</dbReference>
<dbReference type="GO" id="GO:0003676">
    <property type="term" value="F:nucleic acid binding"/>
    <property type="evidence" value="ECO:0007669"/>
    <property type="project" value="InterPro"/>
</dbReference>
<protein>
    <recommendedName>
        <fullName evidence="1">RNase H type-1 domain-containing protein</fullName>
    </recommendedName>
</protein>
<dbReference type="Pfam" id="PF13456">
    <property type="entry name" value="RVT_3"/>
    <property type="match status" value="1"/>
</dbReference>
<feature type="domain" description="RNase H type-1" evidence="1">
    <location>
        <begin position="69"/>
        <end position="154"/>
    </location>
</feature>
<comment type="caution">
    <text evidence="2">The sequence shown here is derived from an EMBL/GenBank/DDBJ whole genome shotgun (WGS) entry which is preliminary data.</text>
</comment>
<dbReference type="InterPro" id="IPR002156">
    <property type="entry name" value="RNaseH_domain"/>
</dbReference>